<sequence>MPTTSGLLEDYHTHHRRCGHAAGELRDMIEAAHKKGLRAVGLSDHAPILHLPGDWPLPNTAMPRSMFPEYVQEMHDLQREFAGIMPVKAGVEADYVSGFVEAYRELLAPHDFDYVIGSVHFVDGWSIFSAKLPPQATREDVWERYLTLTGEAAACGLFDILGHLDCLKTKGHLPREWRTPTLLRTLDAIADCQVSIELNTSGWRKPVGDCFPTFEILQLAAQRGIPVCLGSDAHRPKDVAADFGRAVKLLRQAGYQSLASFTRRKREEIPLNT</sequence>
<comment type="similarity">
    <text evidence="2 8">Belongs to the PHP hydrolase family. HisK subfamily.</text>
</comment>
<dbReference type="PANTHER" id="PTHR21039:SF0">
    <property type="entry name" value="HISTIDINOL-PHOSPHATASE"/>
    <property type="match status" value="1"/>
</dbReference>
<dbReference type="InterPro" id="IPR010140">
    <property type="entry name" value="Histidinol_P_phosphatase_HisJ"/>
</dbReference>
<dbReference type="GO" id="GO:0004401">
    <property type="term" value="F:histidinol-phosphatase activity"/>
    <property type="evidence" value="ECO:0007669"/>
    <property type="project" value="UniProtKB-UniRule"/>
</dbReference>
<dbReference type="GO" id="GO:0000105">
    <property type="term" value="P:L-histidine biosynthetic process"/>
    <property type="evidence" value="ECO:0007669"/>
    <property type="project" value="UniProtKB-UniRule"/>
</dbReference>
<keyword evidence="5 8" id="KW-0378">Hydrolase</keyword>
<dbReference type="EMBL" id="CP003382">
    <property type="protein sequence ID" value="AFZ67729.1"/>
    <property type="molecule type" value="Genomic_DNA"/>
</dbReference>
<name>L0A2Q9_DEIPD</name>
<evidence type="ECO:0000256" key="3">
    <source>
        <dbReference type="ARBA" id="ARBA00013085"/>
    </source>
</evidence>
<dbReference type="STRING" id="937777.Deipe_2245"/>
<evidence type="ECO:0000313" key="10">
    <source>
        <dbReference type="EMBL" id="AFZ67729.1"/>
    </source>
</evidence>
<dbReference type="NCBIfam" id="NF005596">
    <property type="entry name" value="PRK07328.1"/>
    <property type="match status" value="1"/>
</dbReference>
<protein>
    <recommendedName>
        <fullName evidence="3 8">Histidinol-phosphatase</fullName>
        <shortName evidence="8">HolPase</shortName>
        <ecNumber evidence="3 8">3.1.3.15</ecNumber>
    </recommendedName>
</protein>
<feature type="domain" description="PHP" evidence="9">
    <location>
        <begin position="10"/>
        <end position="201"/>
    </location>
</feature>
<evidence type="ECO:0000256" key="6">
    <source>
        <dbReference type="ARBA" id="ARBA00023102"/>
    </source>
</evidence>
<evidence type="ECO:0000256" key="8">
    <source>
        <dbReference type="RuleBase" id="RU366003"/>
    </source>
</evidence>
<dbReference type="SUPFAM" id="SSF89550">
    <property type="entry name" value="PHP domain-like"/>
    <property type="match status" value="1"/>
</dbReference>
<dbReference type="NCBIfam" id="TIGR01856">
    <property type="entry name" value="hisJ_fam"/>
    <property type="match status" value="1"/>
</dbReference>
<dbReference type="PANTHER" id="PTHR21039">
    <property type="entry name" value="HISTIDINOL PHOSPHATASE-RELATED"/>
    <property type="match status" value="1"/>
</dbReference>
<evidence type="ECO:0000256" key="4">
    <source>
        <dbReference type="ARBA" id="ARBA00022605"/>
    </source>
</evidence>
<accession>L0A2Q9</accession>
<dbReference type="UniPathway" id="UPA00031">
    <property type="reaction ID" value="UER00013"/>
</dbReference>
<dbReference type="GO" id="GO:0005737">
    <property type="term" value="C:cytoplasm"/>
    <property type="evidence" value="ECO:0007669"/>
    <property type="project" value="TreeGrafter"/>
</dbReference>
<evidence type="ECO:0000256" key="2">
    <source>
        <dbReference type="ARBA" id="ARBA00009152"/>
    </source>
</evidence>
<dbReference type="Gene3D" id="3.20.20.140">
    <property type="entry name" value="Metal-dependent hydrolases"/>
    <property type="match status" value="1"/>
</dbReference>
<organism evidence="10 11">
    <name type="scientific">Deinococcus peraridilitoris (strain DSM 19664 / LMG 22246 / CIP 109416 / KR-200)</name>
    <dbReference type="NCBI Taxonomy" id="937777"/>
    <lineage>
        <taxon>Bacteria</taxon>
        <taxon>Thermotogati</taxon>
        <taxon>Deinococcota</taxon>
        <taxon>Deinococci</taxon>
        <taxon>Deinococcales</taxon>
        <taxon>Deinococcaceae</taxon>
        <taxon>Deinococcus</taxon>
    </lineage>
</organism>
<dbReference type="PATRIC" id="fig|937777.3.peg.2249"/>
<keyword evidence="4 8" id="KW-0028">Amino-acid biosynthesis</keyword>
<reference evidence="11" key="1">
    <citation type="submission" date="2012-03" db="EMBL/GenBank/DDBJ databases">
        <title>Complete sequence of chromosome of Deinococcus peraridilitoris DSM 19664.</title>
        <authorList>
            <person name="Lucas S."/>
            <person name="Copeland A."/>
            <person name="Lapidus A."/>
            <person name="Glavina del Rio T."/>
            <person name="Dalin E."/>
            <person name="Tice H."/>
            <person name="Bruce D."/>
            <person name="Goodwin L."/>
            <person name="Pitluck S."/>
            <person name="Peters L."/>
            <person name="Mikhailova N."/>
            <person name="Lu M."/>
            <person name="Kyrpides N."/>
            <person name="Mavromatis K."/>
            <person name="Ivanova N."/>
            <person name="Brettin T."/>
            <person name="Detter J.C."/>
            <person name="Han C."/>
            <person name="Larimer F."/>
            <person name="Land M."/>
            <person name="Hauser L."/>
            <person name="Markowitz V."/>
            <person name="Cheng J.-F."/>
            <person name="Hugenholtz P."/>
            <person name="Woyke T."/>
            <person name="Wu D."/>
            <person name="Pukall R."/>
            <person name="Steenblock K."/>
            <person name="Brambilla E."/>
            <person name="Klenk H.-P."/>
            <person name="Eisen J.A."/>
        </authorList>
    </citation>
    <scope>NUCLEOTIDE SEQUENCE [LARGE SCALE GENOMIC DNA]</scope>
    <source>
        <strain evidence="11">DSM 19664 / LMG 22246 / CIP 109416 / KR-200</strain>
    </source>
</reference>
<proteinExistence type="inferred from homology"/>
<dbReference type="RefSeq" id="WP_015236032.1">
    <property type="nucleotide sequence ID" value="NC_019793.1"/>
</dbReference>
<dbReference type="eggNOG" id="COG1387">
    <property type="taxonomic scope" value="Bacteria"/>
</dbReference>
<dbReference type="Proteomes" id="UP000010467">
    <property type="component" value="Chromosome"/>
</dbReference>
<evidence type="ECO:0000256" key="1">
    <source>
        <dbReference type="ARBA" id="ARBA00004970"/>
    </source>
</evidence>
<dbReference type="CDD" id="cd12110">
    <property type="entry name" value="PHP_HisPPase_Hisj_like"/>
    <property type="match status" value="1"/>
</dbReference>
<dbReference type="InterPro" id="IPR004013">
    <property type="entry name" value="PHP_dom"/>
</dbReference>
<dbReference type="Pfam" id="PF02811">
    <property type="entry name" value="PHP"/>
    <property type="match status" value="1"/>
</dbReference>
<dbReference type="EC" id="3.1.3.15" evidence="3 8"/>
<dbReference type="KEGG" id="dpd:Deipe_2245"/>
<dbReference type="HOGENOM" id="CLU_054611_2_0_0"/>
<evidence type="ECO:0000259" key="9">
    <source>
        <dbReference type="Pfam" id="PF02811"/>
    </source>
</evidence>
<dbReference type="AlphaFoldDB" id="L0A2Q9"/>
<dbReference type="InterPro" id="IPR016195">
    <property type="entry name" value="Pol/histidinol_Pase-like"/>
</dbReference>
<evidence type="ECO:0000313" key="11">
    <source>
        <dbReference type="Proteomes" id="UP000010467"/>
    </source>
</evidence>
<comment type="catalytic activity">
    <reaction evidence="7 8">
        <text>L-histidinol phosphate + H2O = L-histidinol + phosphate</text>
        <dbReference type="Rhea" id="RHEA:14465"/>
        <dbReference type="ChEBI" id="CHEBI:15377"/>
        <dbReference type="ChEBI" id="CHEBI:43474"/>
        <dbReference type="ChEBI" id="CHEBI:57699"/>
        <dbReference type="ChEBI" id="CHEBI:57980"/>
        <dbReference type="EC" id="3.1.3.15"/>
    </reaction>
</comment>
<gene>
    <name evidence="10" type="ordered locus">Deipe_2245</name>
</gene>
<evidence type="ECO:0000256" key="5">
    <source>
        <dbReference type="ARBA" id="ARBA00022801"/>
    </source>
</evidence>
<keyword evidence="6 8" id="KW-0368">Histidine biosynthesis</keyword>
<evidence type="ECO:0000256" key="7">
    <source>
        <dbReference type="ARBA" id="ARBA00049158"/>
    </source>
</evidence>
<comment type="pathway">
    <text evidence="1 8">Amino-acid biosynthesis; L-histidine biosynthesis; L-histidine from 5-phospho-alpha-D-ribose 1-diphosphate: step 8/9.</text>
</comment>
<keyword evidence="11" id="KW-1185">Reference proteome</keyword>